<feature type="region of interest" description="Disordered" evidence="1">
    <location>
        <begin position="57"/>
        <end position="78"/>
    </location>
</feature>
<evidence type="ECO:0000313" key="2">
    <source>
        <dbReference type="EMBL" id="KAG5188609.1"/>
    </source>
</evidence>
<feature type="compositionally biased region" description="Low complexity" evidence="1">
    <location>
        <begin position="337"/>
        <end position="354"/>
    </location>
</feature>
<proteinExistence type="predicted"/>
<organism evidence="2 3">
    <name type="scientific">Tribonema minus</name>
    <dbReference type="NCBI Taxonomy" id="303371"/>
    <lineage>
        <taxon>Eukaryota</taxon>
        <taxon>Sar</taxon>
        <taxon>Stramenopiles</taxon>
        <taxon>Ochrophyta</taxon>
        <taxon>PX clade</taxon>
        <taxon>Xanthophyceae</taxon>
        <taxon>Tribonematales</taxon>
        <taxon>Tribonemataceae</taxon>
        <taxon>Tribonema</taxon>
    </lineage>
</organism>
<reference evidence="2" key="1">
    <citation type="submission" date="2021-02" db="EMBL/GenBank/DDBJ databases">
        <title>First Annotated Genome of the Yellow-green Alga Tribonema minus.</title>
        <authorList>
            <person name="Mahan K.M."/>
        </authorList>
    </citation>
    <scope>NUCLEOTIDE SEQUENCE</scope>
    <source>
        <strain evidence="2">UTEX B ZZ1240</strain>
    </source>
</reference>
<feature type="compositionally biased region" description="Gly residues" evidence="1">
    <location>
        <begin position="229"/>
        <end position="249"/>
    </location>
</feature>
<evidence type="ECO:0000313" key="3">
    <source>
        <dbReference type="Proteomes" id="UP000664859"/>
    </source>
</evidence>
<dbReference type="AlphaFoldDB" id="A0A835Z9Y1"/>
<sequence>MELMWITAQRTPQALTQSQAVTEQARAIAAAEAEQLCVHAVTDLNALHARATLDAKLHAARRQQRGRRRRRGRLRRRGSGDGLDEFKLKCEADIMTARIAADATLEDFKLKCEADAAALRAECAAALERQRRNDAAARIGGGGGDAGAGAGGGGEAAAEVAAVRAALSVAERCAEREKLSVDISDADDDSYFSSNGGRDDDFGGTAAAAVWTSLASTMLGGGCGGSGGGGGGGGGSGSGSGGSSGGDSGSGAARYCASRLPPLRKSLGALPSPPSAPASSRKGRCFNTRGRQRVICAGVPASPRFSNGGGGGGGGSGGSKRHSKGLAAQHERQAGLARTAAHTSPSATAAWQQRRQQRRSGGGGSRGELYGAHRDSASAMDFAEGGSDGDGGVGGSAVVAAAAEADLSAGRKPEACWERLKPFPPAGAAAAALSDAAAVEAELSIAQLESGSQVTLVRPSSAARAATAAALRASTAAAAATVAAAVTPERRGLGVPILLL</sequence>
<name>A0A835Z9Y1_9STRA</name>
<feature type="region of interest" description="Disordered" evidence="1">
    <location>
        <begin position="229"/>
        <end position="371"/>
    </location>
</feature>
<feature type="compositionally biased region" description="Gly residues" evidence="1">
    <location>
        <begin position="307"/>
        <end position="318"/>
    </location>
</feature>
<gene>
    <name evidence="2" type="ORF">JKP88DRAFT_275817</name>
</gene>
<accession>A0A835Z9Y1</accession>
<dbReference type="EMBL" id="JAFCMP010000068">
    <property type="protein sequence ID" value="KAG5188609.1"/>
    <property type="molecule type" value="Genomic_DNA"/>
</dbReference>
<protein>
    <submittedName>
        <fullName evidence="2">Uncharacterized protein</fullName>
    </submittedName>
</protein>
<dbReference type="Proteomes" id="UP000664859">
    <property type="component" value="Unassembled WGS sequence"/>
</dbReference>
<keyword evidence="3" id="KW-1185">Reference proteome</keyword>
<evidence type="ECO:0000256" key="1">
    <source>
        <dbReference type="SAM" id="MobiDB-lite"/>
    </source>
</evidence>
<feature type="compositionally biased region" description="Basic residues" evidence="1">
    <location>
        <begin position="58"/>
        <end position="77"/>
    </location>
</feature>
<comment type="caution">
    <text evidence="2">The sequence shown here is derived from an EMBL/GenBank/DDBJ whole genome shotgun (WGS) entry which is preliminary data.</text>
</comment>